<dbReference type="Proteomes" id="UP000693996">
    <property type="component" value="Chromosome"/>
</dbReference>
<organism evidence="6 7">
    <name type="scientific">Candidatus Vallotiella hemipterorum</name>
    <dbReference type="NCBI Taxonomy" id="1177213"/>
    <lineage>
        <taxon>Bacteria</taxon>
        <taxon>Pseudomonadati</taxon>
        <taxon>Pseudomonadota</taxon>
        <taxon>Betaproteobacteria</taxon>
        <taxon>Burkholderiales</taxon>
        <taxon>Burkholderiaceae</taxon>
        <taxon>Candidatus Vallotiella</taxon>
    </lineage>
</organism>
<dbReference type="InterPro" id="IPR004143">
    <property type="entry name" value="BPL_LPL_catalytic"/>
</dbReference>
<reference evidence="6" key="1">
    <citation type="submission" date="2021-06" db="EMBL/GenBank/DDBJ databases">
        <authorList>
            <person name="Szabo G."/>
        </authorList>
    </citation>
    <scope>NUCLEOTIDE SEQUENCE</scope>
    <source>
        <strain evidence="6">MYVALT</strain>
    </source>
</reference>
<name>A0A916JQY9_9BURK</name>
<dbReference type="PANTHER" id="PTHR12835:SF5">
    <property type="entry name" value="BIOTIN--PROTEIN LIGASE"/>
    <property type="match status" value="1"/>
</dbReference>
<dbReference type="GO" id="GO:0005737">
    <property type="term" value="C:cytoplasm"/>
    <property type="evidence" value="ECO:0007669"/>
    <property type="project" value="TreeGrafter"/>
</dbReference>
<keyword evidence="2" id="KW-0092">Biotin</keyword>
<dbReference type="InterPro" id="IPR004408">
    <property type="entry name" value="Biotin_CoA_COase_ligase"/>
</dbReference>
<dbReference type="NCBIfam" id="TIGR00121">
    <property type="entry name" value="birA_ligase"/>
    <property type="match status" value="1"/>
</dbReference>
<dbReference type="CDD" id="cd16442">
    <property type="entry name" value="BPL"/>
    <property type="match status" value="1"/>
</dbReference>
<evidence type="ECO:0000313" key="7">
    <source>
        <dbReference type="Proteomes" id="UP000693996"/>
    </source>
</evidence>
<evidence type="ECO:0000256" key="4">
    <source>
        <dbReference type="ARBA" id="ARBA00047846"/>
    </source>
</evidence>
<dbReference type="KEGG" id="vtr:MYVALT_G_00870"/>
<dbReference type="Pfam" id="PF02237">
    <property type="entry name" value="BPL_C"/>
    <property type="match status" value="1"/>
</dbReference>
<evidence type="ECO:0000259" key="5">
    <source>
        <dbReference type="PROSITE" id="PS51733"/>
    </source>
</evidence>
<dbReference type="EMBL" id="OU343031">
    <property type="protein sequence ID" value="CAG7596048.1"/>
    <property type="molecule type" value="Genomic_DNA"/>
</dbReference>
<keyword evidence="1 6" id="KW-0436">Ligase</keyword>
<dbReference type="PANTHER" id="PTHR12835">
    <property type="entry name" value="BIOTIN PROTEIN LIGASE"/>
    <property type="match status" value="1"/>
</dbReference>
<dbReference type="PROSITE" id="PS51733">
    <property type="entry name" value="BPL_LPL_CATALYTIC"/>
    <property type="match status" value="1"/>
</dbReference>
<dbReference type="NCBIfam" id="NF005405">
    <property type="entry name" value="PRK06955.1"/>
    <property type="match status" value="1"/>
</dbReference>
<dbReference type="EC" id="6.3.4.15" evidence="3"/>
<evidence type="ECO:0000256" key="2">
    <source>
        <dbReference type="ARBA" id="ARBA00023267"/>
    </source>
</evidence>
<keyword evidence="7" id="KW-1185">Reference proteome</keyword>
<dbReference type="InterPro" id="IPR003142">
    <property type="entry name" value="BPL_C"/>
</dbReference>
<proteinExistence type="predicted"/>
<comment type="catalytic activity">
    <reaction evidence="4">
        <text>biotin + L-lysyl-[protein] + ATP = N(6)-biotinyl-L-lysyl-[protein] + AMP + diphosphate + H(+)</text>
        <dbReference type="Rhea" id="RHEA:11756"/>
        <dbReference type="Rhea" id="RHEA-COMP:9752"/>
        <dbReference type="Rhea" id="RHEA-COMP:10505"/>
        <dbReference type="ChEBI" id="CHEBI:15378"/>
        <dbReference type="ChEBI" id="CHEBI:29969"/>
        <dbReference type="ChEBI" id="CHEBI:30616"/>
        <dbReference type="ChEBI" id="CHEBI:33019"/>
        <dbReference type="ChEBI" id="CHEBI:57586"/>
        <dbReference type="ChEBI" id="CHEBI:83144"/>
        <dbReference type="ChEBI" id="CHEBI:456215"/>
        <dbReference type="EC" id="6.3.4.15"/>
    </reaction>
</comment>
<feature type="domain" description="BPL/LPL catalytic" evidence="5">
    <location>
        <begin position="32"/>
        <end position="242"/>
    </location>
</feature>
<dbReference type="Pfam" id="PF03099">
    <property type="entry name" value="BPL_LplA_LipB"/>
    <property type="match status" value="1"/>
</dbReference>
<gene>
    <name evidence="6" type="ORF">MYVALT_G_00870</name>
</gene>
<protein>
    <recommendedName>
        <fullName evidence="3">biotin--[biotin carboxyl-carrier protein] ligase</fullName>
        <ecNumber evidence="3">6.3.4.15</ecNumber>
    </recommendedName>
</protein>
<sequence>MFDYSPPKNLPSILSETSVASHGSILAAVDGGIERKRLLELLDPQPSRWALEVVYKTGSTNADLAAQLKAARWIPFNPRVRVAYSQTAGRGRRSRPWLDSPGNALLFSLAHLMPRTPDRLAGLSLALGATIVEGLRTLPLDDSRRLLIKWPNDILLDGAKLAGVLVETAWSTRDSTALIVGVGLNINSVDGLAKQIASSFETFLPTFPLMPSALSSAWPNASPTPVLGAVLNALAVGLERFGQYGFGPFRDAWIAVHAYMGQEVVISGQGEEIARGIVYSVDEQGRLLIRTPQEILAIAAGDVSLRLSENVNISAQQASGVFTYEAYINELPAANTSIIGQYSSRLTTGAAPVSHLSVTTLASSSAQPATGCAHKQQLYNDDA</sequence>
<evidence type="ECO:0000256" key="3">
    <source>
        <dbReference type="ARBA" id="ARBA00024227"/>
    </source>
</evidence>
<accession>A0A916JQY9</accession>
<evidence type="ECO:0000313" key="6">
    <source>
        <dbReference type="EMBL" id="CAG7596048.1"/>
    </source>
</evidence>
<dbReference type="GO" id="GO:0004077">
    <property type="term" value="F:biotin--[biotin carboxyl-carrier protein] ligase activity"/>
    <property type="evidence" value="ECO:0007669"/>
    <property type="project" value="UniProtKB-EC"/>
</dbReference>
<evidence type="ECO:0000256" key="1">
    <source>
        <dbReference type="ARBA" id="ARBA00022598"/>
    </source>
</evidence>
<dbReference type="RefSeq" id="WP_216796355.1">
    <property type="nucleotide sequence ID" value="NZ_OU343031.1"/>
</dbReference>
<dbReference type="AlphaFoldDB" id="A0A916JQY9"/>